<evidence type="ECO:0000313" key="2">
    <source>
        <dbReference type="EMBL" id="MFC4233582.1"/>
    </source>
</evidence>
<dbReference type="EC" id="3.1.3.73" evidence="1"/>
<gene>
    <name evidence="2" type="primary">cobC</name>
    <name evidence="2" type="ORF">ACFOW1_16895</name>
</gene>
<dbReference type="Gene3D" id="3.40.50.1240">
    <property type="entry name" value="Phosphoglycerate mutase-like"/>
    <property type="match status" value="1"/>
</dbReference>
<dbReference type="CDD" id="cd07067">
    <property type="entry name" value="HP_PGM_like"/>
    <property type="match status" value="1"/>
</dbReference>
<dbReference type="Proteomes" id="UP001595906">
    <property type="component" value="Unassembled WGS sequence"/>
</dbReference>
<dbReference type="RefSeq" id="WP_379015928.1">
    <property type="nucleotide sequence ID" value="NZ_JBHSDC010000031.1"/>
</dbReference>
<dbReference type="InterPro" id="IPR029033">
    <property type="entry name" value="His_PPase_superfam"/>
</dbReference>
<organism evidence="2 3">
    <name type="scientific">Parasediminibacterium paludis</name>
    <dbReference type="NCBI Taxonomy" id="908966"/>
    <lineage>
        <taxon>Bacteria</taxon>
        <taxon>Pseudomonadati</taxon>
        <taxon>Bacteroidota</taxon>
        <taxon>Chitinophagia</taxon>
        <taxon>Chitinophagales</taxon>
        <taxon>Chitinophagaceae</taxon>
        <taxon>Parasediminibacterium</taxon>
    </lineage>
</organism>
<proteinExistence type="predicted"/>
<dbReference type="EMBL" id="JBHSDC010000031">
    <property type="protein sequence ID" value="MFC4233582.1"/>
    <property type="molecule type" value="Genomic_DNA"/>
</dbReference>
<keyword evidence="3" id="KW-1185">Reference proteome</keyword>
<dbReference type="PANTHER" id="PTHR48100:SF59">
    <property type="entry name" value="ADENOSYLCOBALAMIN_ALPHA-RIBAZOLE PHOSPHATASE"/>
    <property type="match status" value="1"/>
</dbReference>
<dbReference type="InterPro" id="IPR050275">
    <property type="entry name" value="PGM_Phosphatase"/>
</dbReference>
<reference evidence="3" key="1">
    <citation type="journal article" date="2019" name="Int. J. Syst. Evol. Microbiol.">
        <title>The Global Catalogue of Microorganisms (GCM) 10K type strain sequencing project: providing services to taxonomists for standard genome sequencing and annotation.</title>
        <authorList>
            <consortium name="The Broad Institute Genomics Platform"/>
            <consortium name="The Broad Institute Genome Sequencing Center for Infectious Disease"/>
            <person name="Wu L."/>
            <person name="Ma J."/>
        </authorList>
    </citation>
    <scope>NUCLEOTIDE SEQUENCE [LARGE SCALE GENOMIC DNA]</scope>
    <source>
        <strain evidence="3">CECT 8010</strain>
    </source>
</reference>
<evidence type="ECO:0000256" key="1">
    <source>
        <dbReference type="NCBIfam" id="TIGR03162"/>
    </source>
</evidence>
<dbReference type="NCBIfam" id="TIGR03162">
    <property type="entry name" value="ribazole_cobC"/>
    <property type="match status" value="1"/>
</dbReference>
<comment type="caution">
    <text evidence="2">The sequence shown here is derived from an EMBL/GenBank/DDBJ whole genome shotgun (WGS) entry which is preliminary data.</text>
</comment>
<dbReference type="PANTHER" id="PTHR48100">
    <property type="entry name" value="BROAD-SPECIFICITY PHOSPHATASE YOR283W-RELATED"/>
    <property type="match status" value="1"/>
</dbReference>
<dbReference type="Pfam" id="PF00300">
    <property type="entry name" value="His_Phos_1"/>
    <property type="match status" value="1"/>
</dbReference>
<name>A0ABV8Q037_9BACT</name>
<accession>A0ABV8Q037</accession>
<evidence type="ECO:0000313" key="3">
    <source>
        <dbReference type="Proteomes" id="UP001595906"/>
    </source>
</evidence>
<dbReference type="InterPro" id="IPR013078">
    <property type="entry name" value="His_Pase_superF_clade-1"/>
</dbReference>
<dbReference type="SUPFAM" id="SSF53254">
    <property type="entry name" value="Phosphoglycerate mutase-like"/>
    <property type="match status" value="1"/>
</dbReference>
<protein>
    <recommendedName>
        <fullName evidence="1">Alpha-ribazole phosphatase</fullName>
        <ecNumber evidence="1">3.1.3.73</ecNumber>
    </recommendedName>
</protein>
<keyword evidence="2" id="KW-0378">Hydrolase</keyword>
<sequence length="202" mass="22989">MEIYLIRHTTPDIVKGLCYGQTDLDVIDTFFQEVEQIKPHLPATITTVYSSPLQRCSKLANVLFPTHTITYHAHLQEINCGDWEMQHWDEIPKQALQPFLADFVNVAMPSGESYIDLYNRVTACFNQITKQPKPIAIVAHGGVIRSILSHITNTPLIEAFNVFKLYYGCVVKIMTDNNEGLTYQILHNVLPLQPEQHKPSVL</sequence>
<dbReference type="SMART" id="SM00855">
    <property type="entry name" value="PGAM"/>
    <property type="match status" value="1"/>
</dbReference>
<dbReference type="InterPro" id="IPR017578">
    <property type="entry name" value="Ribazole_CobC"/>
</dbReference>
<dbReference type="GO" id="GO:0043755">
    <property type="term" value="F:alpha-ribazole phosphatase activity"/>
    <property type="evidence" value="ECO:0007669"/>
    <property type="project" value="UniProtKB-EC"/>
</dbReference>